<evidence type="ECO:0000256" key="3">
    <source>
        <dbReference type="ARBA" id="ARBA00023012"/>
    </source>
</evidence>
<evidence type="ECO:0000259" key="11">
    <source>
        <dbReference type="PROSITE" id="PS50110"/>
    </source>
</evidence>
<keyword evidence="5 8" id="KW-0238">DNA-binding</keyword>
<feature type="modified residue" description="4-aspartylphosphate" evidence="9">
    <location>
        <position position="495"/>
    </location>
</feature>
<dbReference type="GO" id="GO:0006357">
    <property type="term" value="P:regulation of transcription by RNA polymerase II"/>
    <property type="evidence" value="ECO:0007669"/>
    <property type="project" value="UniProtKB-UniRule"/>
</dbReference>
<dbReference type="Gene3D" id="3.40.50.2300">
    <property type="match status" value="1"/>
</dbReference>
<evidence type="ECO:0000313" key="12">
    <source>
        <dbReference type="EMBL" id="OAQ35938.1"/>
    </source>
</evidence>
<accession>A0A197KFJ9</accession>
<evidence type="ECO:0000256" key="5">
    <source>
        <dbReference type="ARBA" id="ARBA00023125"/>
    </source>
</evidence>
<dbReference type="GO" id="GO:0043565">
    <property type="term" value="F:sequence-specific DNA binding"/>
    <property type="evidence" value="ECO:0007669"/>
    <property type="project" value="InterPro"/>
</dbReference>
<dbReference type="InterPro" id="IPR036388">
    <property type="entry name" value="WH-like_DNA-bd_sf"/>
</dbReference>
<evidence type="ECO:0000256" key="4">
    <source>
        <dbReference type="ARBA" id="ARBA00023015"/>
    </source>
</evidence>
<evidence type="ECO:0000256" key="10">
    <source>
        <dbReference type="SAM" id="MobiDB-lite"/>
    </source>
</evidence>
<dbReference type="CDD" id="cd17546">
    <property type="entry name" value="REC_hyHK_CKI1_RcsC-like"/>
    <property type="match status" value="1"/>
</dbReference>
<dbReference type="SUPFAM" id="SSF52172">
    <property type="entry name" value="CheY-like"/>
    <property type="match status" value="1"/>
</dbReference>
<dbReference type="InterPro" id="IPR001789">
    <property type="entry name" value="Sig_transdc_resp-reg_receiver"/>
</dbReference>
<dbReference type="InterPro" id="IPR011006">
    <property type="entry name" value="CheY-like_superfamily"/>
</dbReference>
<keyword evidence="6 8" id="KW-0804">Transcription</keyword>
<feature type="domain" description="Response regulatory" evidence="11">
    <location>
        <begin position="446"/>
        <end position="560"/>
    </location>
</feature>
<dbReference type="InterPro" id="IPR000232">
    <property type="entry name" value="HSF_DNA-bd"/>
</dbReference>
<dbReference type="PANTHER" id="PTHR45339:SF1">
    <property type="entry name" value="HYBRID SIGNAL TRANSDUCTION HISTIDINE KINASE J"/>
    <property type="match status" value="1"/>
</dbReference>
<evidence type="ECO:0000256" key="9">
    <source>
        <dbReference type="PROSITE-ProRule" id="PRU00169"/>
    </source>
</evidence>
<name>A0A197KFJ9_9FUNG</name>
<dbReference type="OrthoDB" id="60033at2759"/>
<evidence type="ECO:0000256" key="6">
    <source>
        <dbReference type="ARBA" id="ARBA00023163"/>
    </source>
</evidence>
<dbReference type="Gene3D" id="1.10.10.10">
    <property type="entry name" value="Winged helix-like DNA-binding domain superfamily/Winged helix DNA-binding domain"/>
    <property type="match status" value="1"/>
</dbReference>
<dbReference type="SMART" id="SM00448">
    <property type="entry name" value="REC"/>
    <property type="match status" value="1"/>
</dbReference>
<feature type="compositionally biased region" description="Polar residues" evidence="10">
    <location>
        <begin position="256"/>
        <end position="271"/>
    </location>
</feature>
<dbReference type="PROSITE" id="PS00434">
    <property type="entry name" value="HSF_DOMAIN"/>
    <property type="match status" value="1"/>
</dbReference>
<dbReference type="PIRSF" id="PIRSF002595">
    <property type="entry name" value="RR_SKN7"/>
    <property type="match status" value="1"/>
</dbReference>
<protein>
    <recommendedName>
        <fullName evidence="8">Transcription factor</fullName>
    </recommendedName>
</protein>
<dbReference type="PANTHER" id="PTHR45339">
    <property type="entry name" value="HYBRID SIGNAL TRANSDUCTION HISTIDINE KINASE J"/>
    <property type="match status" value="1"/>
</dbReference>
<dbReference type="Proteomes" id="UP000078512">
    <property type="component" value="Unassembled WGS sequence"/>
</dbReference>
<dbReference type="SUPFAM" id="SSF46785">
    <property type="entry name" value="Winged helix' DNA-binding domain"/>
    <property type="match status" value="1"/>
</dbReference>
<keyword evidence="3" id="KW-0902">Two-component regulatory system</keyword>
<dbReference type="Pfam" id="PF00072">
    <property type="entry name" value="Response_reg"/>
    <property type="match status" value="1"/>
</dbReference>
<feature type="compositionally biased region" description="Low complexity" evidence="10">
    <location>
        <begin position="226"/>
        <end position="247"/>
    </location>
</feature>
<dbReference type="PROSITE" id="PS50110">
    <property type="entry name" value="RESPONSE_REGULATORY"/>
    <property type="match status" value="1"/>
</dbReference>
<dbReference type="PRINTS" id="PR00056">
    <property type="entry name" value="HSFDOMAIN"/>
</dbReference>
<dbReference type="STRING" id="1314771.A0A197KFJ9"/>
<evidence type="ECO:0000256" key="8">
    <source>
        <dbReference type="PIRNR" id="PIRNR002595"/>
    </source>
</evidence>
<dbReference type="EMBL" id="KV442013">
    <property type="protein sequence ID" value="OAQ35938.1"/>
    <property type="molecule type" value="Genomic_DNA"/>
</dbReference>
<dbReference type="SMART" id="SM00415">
    <property type="entry name" value="HSF"/>
    <property type="match status" value="1"/>
</dbReference>
<keyword evidence="4 8" id="KW-0805">Transcription regulation</keyword>
<dbReference type="FunFam" id="3.40.50.2300:FF:000212">
    <property type="entry name" value="Stress response regulator/HFS transcription factor"/>
    <property type="match status" value="1"/>
</dbReference>
<evidence type="ECO:0000256" key="2">
    <source>
        <dbReference type="ARBA" id="ARBA00022553"/>
    </source>
</evidence>
<reference evidence="12 13" key="1">
    <citation type="submission" date="2016-05" db="EMBL/GenBank/DDBJ databases">
        <title>Genome sequencing reveals origins of a unique bacterial endosymbiosis in the earliest lineages of terrestrial Fungi.</title>
        <authorList>
            <consortium name="DOE Joint Genome Institute"/>
            <person name="Uehling J."/>
            <person name="Gryganskyi A."/>
            <person name="Hameed K."/>
            <person name="Tschaplinski T."/>
            <person name="Misztal P."/>
            <person name="Wu S."/>
            <person name="Desiro A."/>
            <person name="Vande Pol N."/>
            <person name="Du Z.-Y."/>
            <person name="Zienkiewicz A."/>
            <person name="Zienkiewicz K."/>
            <person name="Morin E."/>
            <person name="Tisserant E."/>
            <person name="Splivallo R."/>
            <person name="Hainaut M."/>
            <person name="Henrissat B."/>
            <person name="Ohm R."/>
            <person name="Kuo A."/>
            <person name="Yan J."/>
            <person name="Lipzen A."/>
            <person name="Nolan M."/>
            <person name="Labutti K."/>
            <person name="Barry K."/>
            <person name="Goldstein A."/>
            <person name="Labbe J."/>
            <person name="Schadt C."/>
            <person name="Tuskan G."/>
            <person name="Grigoriev I."/>
            <person name="Martin F."/>
            <person name="Vilgalys R."/>
            <person name="Bonito G."/>
        </authorList>
    </citation>
    <scope>NUCLEOTIDE SEQUENCE [LARGE SCALE GENOMIC DNA]</scope>
    <source>
        <strain evidence="12 13">AG-77</strain>
    </source>
</reference>
<dbReference type="GO" id="GO:0000156">
    <property type="term" value="F:phosphorelay response regulator activity"/>
    <property type="evidence" value="ECO:0007669"/>
    <property type="project" value="InterPro"/>
</dbReference>
<dbReference type="FunFam" id="1.10.10.10:FF:000027">
    <property type="entry name" value="Heat shock transcription factor 1"/>
    <property type="match status" value="1"/>
</dbReference>
<dbReference type="GO" id="GO:0005634">
    <property type="term" value="C:nucleus"/>
    <property type="evidence" value="ECO:0007669"/>
    <property type="project" value="UniProtKB-SubCell"/>
</dbReference>
<keyword evidence="2 9" id="KW-0597">Phosphoprotein</keyword>
<sequence length="619" mass="67922">MAGSTDILMADQTSTLMLTDDSFQDPAAAATASSSSGGVPDFVKKLYRMLEEKEHDPIVSWGKSGETFVVKEPNEFAKVILPKHFKHNNFASFVRQLNKYDFHKIKTTEDAARPYGDQAWEFQHPKFQVDKRDLLENIKRKTPTNKKLLTIPSGSSPDHTATSEEYQMQLDDMLKTQTKMQAELTQCEAKLKAQDQLIQQLLGLLGYSTSGDGTLVKNESHTGVDSKMSSQTTSPTSSPIQQQKQQPLPRKGTKRASYQETVFQEQQTAFNSPPQSSTSSSSCSPPQLHSMHPSTTPSALPLIAISTATNSSIPPSTTNSSSTIAPTTTSTLHFTPKSSSFGQEAFQHPSMCQDPSLGLPTFPLSQLTTKKQGDAVGKQPAPKPATKPTAKQQRALAQKQQQEQRIQQQKEEQQQQQYITDVISNDNSLTLQRSNMVIPSWAMPPKVLLVDDDDTCRRLSSRLLQIFGCPFDVAEDGMAAVGKMSHQKYDIVLMDIVMPKLDGVSATTQIRQFDAMTPIISMTSNTTNNDIMTYFANGMNDILAKPFSKAGLLNMLEKHCQHLRYLKLGTGLLPIPPSSSSAAGAGSGAVEGQDETTRRMVGLEETTAWISIRPAGSNL</sequence>
<dbReference type="Pfam" id="PF00447">
    <property type="entry name" value="HSF_DNA-bind"/>
    <property type="match status" value="1"/>
</dbReference>
<evidence type="ECO:0000313" key="13">
    <source>
        <dbReference type="Proteomes" id="UP000078512"/>
    </source>
</evidence>
<dbReference type="AlphaFoldDB" id="A0A197KFJ9"/>
<comment type="subcellular location">
    <subcellularLocation>
        <location evidence="1 8">Nucleus</location>
    </subcellularLocation>
</comment>
<evidence type="ECO:0000256" key="7">
    <source>
        <dbReference type="ARBA" id="ARBA00023242"/>
    </source>
</evidence>
<dbReference type="GO" id="GO:0003700">
    <property type="term" value="F:DNA-binding transcription factor activity"/>
    <property type="evidence" value="ECO:0007669"/>
    <property type="project" value="UniProtKB-UniRule"/>
</dbReference>
<feature type="compositionally biased region" description="Low complexity" evidence="10">
    <location>
        <begin position="272"/>
        <end position="286"/>
    </location>
</feature>
<keyword evidence="7 8" id="KW-0539">Nucleus</keyword>
<proteinExistence type="predicted"/>
<organism evidence="12 13">
    <name type="scientific">Linnemannia elongata AG-77</name>
    <dbReference type="NCBI Taxonomy" id="1314771"/>
    <lineage>
        <taxon>Eukaryota</taxon>
        <taxon>Fungi</taxon>
        <taxon>Fungi incertae sedis</taxon>
        <taxon>Mucoromycota</taxon>
        <taxon>Mortierellomycotina</taxon>
        <taxon>Mortierellomycetes</taxon>
        <taxon>Mortierellales</taxon>
        <taxon>Mortierellaceae</taxon>
        <taxon>Linnemannia</taxon>
    </lineage>
</organism>
<feature type="compositionally biased region" description="Polar residues" evidence="10">
    <location>
        <begin position="332"/>
        <end position="342"/>
    </location>
</feature>
<gene>
    <name evidence="12" type="ORF">K457DRAFT_498468</name>
</gene>
<feature type="compositionally biased region" description="Low complexity" evidence="10">
    <location>
        <begin position="378"/>
        <end position="407"/>
    </location>
</feature>
<evidence type="ECO:0000256" key="1">
    <source>
        <dbReference type="ARBA" id="ARBA00004123"/>
    </source>
</evidence>
<dbReference type="InterPro" id="IPR036390">
    <property type="entry name" value="WH_DNA-bd_sf"/>
</dbReference>
<keyword evidence="13" id="KW-1185">Reference proteome</keyword>
<feature type="region of interest" description="Disordered" evidence="10">
    <location>
        <begin position="216"/>
        <end position="409"/>
    </location>
</feature>
<dbReference type="InterPro" id="IPR014402">
    <property type="entry name" value="Sig_transdc_resp-reg_Skn7"/>
</dbReference>
<feature type="compositionally biased region" description="Low complexity" evidence="10">
    <location>
        <begin position="305"/>
        <end position="331"/>
    </location>
</feature>